<dbReference type="AlphaFoldDB" id="A0A1A8WQI9"/>
<name>A0A1A8WQI9_PLAOA</name>
<dbReference type="EMBL" id="FLQU01001954">
    <property type="protein sequence ID" value="SBS95163.1"/>
    <property type="molecule type" value="Genomic_DNA"/>
</dbReference>
<organism evidence="1 2">
    <name type="scientific">Plasmodium ovale curtisi</name>
    <dbReference type="NCBI Taxonomy" id="864141"/>
    <lineage>
        <taxon>Eukaryota</taxon>
        <taxon>Sar</taxon>
        <taxon>Alveolata</taxon>
        <taxon>Apicomplexa</taxon>
        <taxon>Aconoidasida</taxon>
        <taxon>Haemosporida</taxon>
        <taxon>Plasmodiidae</taxon>
        <taxon>Plasmodium</taxon>
        <taxon>Plasmodium (Plasmodium)</taxon>
    </lineage>
</organism>
<evidence type="ECO:0000313" key="2">
    <source>
        <dbReference type="Proteomes" id="UP000078560"/>
    </source>
</evidence>
<sequence>MGKMQGPNSGKEKIASKVSAWPVLFKGTLPLPEQGKGRTKCRLLKTYYGHIDRGLTLFMHKMHRNSATVQQRNSATARNKRQIVFIHNQLNTKRRRRAQTRMQCSAPVNAEIV</sequence>
<dbReference type="Proteomes" id="UP000078560">
    <property type="component" value="Unassembled WGS sequence"/>
</dbReference>
<accession>A0A1A8WQI9</accession>
<reference evidence="2" key="1">
    <citation type="submission" date="2016-05" db="EMBL/GenBank/DDBJ databases">
        <authorList>
            <person name="Naeem Raeece"/>
        </authorList>
    </citation>
    <scope>NUCLEOTIDE SEQUENCE [LARGE SCALE GENOMIC DNA]</scope>
</reference>
<gene>
    <name evidence="1" type="ORF">POVCU2_0093630</name>
</gene>
<protein>
    <submittedName>
        <fullName evidence="1">Uncharacterized protein</fullName>
    </submittedName>
</protein>
<proteinExistence type="predicted"/>
<evidence type="ECO:0000313" key="1">
    <source>
        <dbReference type="EMBL" id="SBS95163.1"/>
    </source>
</evidence>